<dbReference type="Pfam" id="PF01040">
    <property type="entry name" value="UbiA"/>
    <property type="match status" value="1"/>
</dbReference>
<sequence>MNTATFQSQRFWAYLQLLRPANIITAWADIMAGFAASGYFAEANLTPLLWLILATTGLYGGGIVFNDVFDAELDAEERPERPIPSNRASRTGATLLGSVLLTVGVVAAVQVSWLSGIFAIAIALSALLYDAIAKHHPILGPINMGLCRGGNLLLGVSVLPAALENYWFLALIPIVYIAAITVLSRGEVHGAKHSTGIIAILLIVAVIVGLLGLGWLTDYQIITAFPSLILLGIRVLLPFIQVVRQPTPEQIRVAVKAGVLSLIILDTTVAAGFAGLSYGLLVLSLLPISMILAKIFAVT</sequence>
<dbReference type="EMBL" id="AP018174">
    <property type="protein sequence ID" value="BAY16924.1"/>
    <property type="molecule type" value="Genomic_DNA"/>
</dbReference>
<evidence type="ECO:0008006" key="8">
    <source>
        <dbReference type="Google" id="ProtNLM"/>
    </source>
</evidence>
<dbReference type="Gene3D" id="1.10.357.140">
    <property type="entry name" value="UbiA prenyltransferase"/>
    <property type="match status" value="1"/>
</dbReference>
<reference evidence="6 7" key="1">
    <citation type="submission" date="2017-06" db="EMBL/GenBank/DDBJ databases">
        <title>Genome sequencing of cyanobaciteial culture collection at National Institute for Environmental Studies (NIES).</title>
        <authorList>
            <person name="Hirose Y."/>
            <person name="Shimura Y."/>
            <person name="Fujisawa T."/>
            <person name="Nakamura Y."/>
            <person name="Kawachi M."/>
        </authorList>
    </citation>
    <scope>NUCLEOTIDE SEQUENCE [LARGE SCALE GENOMIC DNA]</scope>
    <source>
        <strain evidence="6 7">NIES-21</strain>
    </source>
</reference>
<feature type="transmembrane region" description="Helical" evidence="5">
    <location>
        <begin position="196"/>
        <end position="215"/>
    </location>
</feature>
<organism evidence="6 7">
    <name type="scientific">Anabaenopsis circularis NIES-21</name>
    <dbReference type="NCBI Taxonomy" id="1085406"/>
    <lineage>
        <taxon>Bacteria</taxon>
        <taxon>Bacillati</taxon>
        <taxon>Cyanobacteriota</taxon>
        <taxon>Cyanophyceae</taxon>
        <taxon>Nostocales</taxon>
        <taxon>Nodulariaceae</taxon>
        <taxon>Anabaenopsis</taxon>
    </lineage>
</organism>
<feature type="transmembrane region" description="Helical" evidence="5">
    <location>
        <begin position="221"/>
        <end position="241"/>
    </location>
</feature>
<feature type="transmembrane region" description="Helical" evidence="5">
    <location>
        <begin position="166"/>
        <end position="184"/>
    </location>
</feature>
<dbReference type="NCBIfam" id="NF035940">
    <property type="entry name" value="prenyl_rel_EboC"/>
    <property type="match status" value="1"/>
</dbReference>
<proteinExistence type="predicted"/>
<gene>
    <name evidence="6" type="ORF">NIES21_27580</name>
</gene>
<evidence type="ECO:0000256" key="3">
    <source>
        <dbReference type="ARBA" id="ARBA00022989"/>
    </source>
</evidence>
<evidence type="ECO:0000313" key="6">
    <source>
        <dbReference type="EMBL" id="BAY16924.1"/>
    </source>
</evidence>
<keyword evidence="2 5" id="KW-0812">Transmembrane</keyword>
<dbReference type="AlphaFoldDB" id="A0A1Z4GHF0"/>
<dbReference type="PANTHER" id="PTHR42723">
    <property type="entry name" value="CHLOROPHYLL SYNTHASE"/>
    <property type="match status" value="1"/>
</dbReference>
<keyword evidence="3 5" id="KW-1133">Transmembrane helix</keyword>
<feature type="transmembrane region" description="Helical" evidence="5">
    <location>
        <begin position="47"/>
        <end position="69"/>
    </location>
</feature>
<name>A0A1Z4GHF0_9CYAN</name>
<dbReference type="InterPro" id="IPR050475">
    <property type="entry name" value="Prenyltransferase_related"/>
</dbReference>
<dbReference type="InterPro" id="IPR044878">
    <property type="entry name" value="UbiA_sf"/>
</dbReference>
<dbReference type="InterPro" id="IPR000537">
    <property type="entry name" value="UbiA_prenyltransferase"/>
</dbReference>
<dbReference type="CDD" id="cd13964">
    <property type="entry name" value="PT_UbiA_1"/>
    <property type="match status" value="1"/>
</dbReference>
<dbReference type="PANTHER" id="PTHR42723:SF1">
    <property type="entry name" value="CHLOROPHYLL SYNTHASE, CHLOROPLASTIC"/>
    <property type="match status" value="1"/>
</dbReference>
<feature type="transmembrane region" description="Helical" evidence="5">
    <location>
        <begin position="280"/>
        <end position="298"/>
    </location>
</feature>
<evidence type="ECO:0000313" key="7">
    <source>
        <dbReference type="Proteomes" id="UP000218287"/>
    </source>
</evidence>
<keyword evidence="7" id="KW-1185">Reference proteome</keyword>
<dbReference type="GO" id="GO:0016765">
    <property type="term" value="F:transferase activity, transferring alkyl or aryl (other than methyl) groups"/>
    <property type="evidence" value="ECO:0007669"/>
    <property type="project" value="InterPro"/>
</dbReference>
<feature type="transmembrane region" description="Helical" evidence="5">
    <location>
        <begin position="21"/>
        <end position="41"/>
    </location>
</feature>
<accession>A0A1Z4GHF0</accession>
<dbReference type="GO" id="GO:0016020">
    <property type="term" value="C:membrane"/>
    <property type="evidence" value="ECO:0007669"/>
    <property type="project" value="UniProtKB-SubCell"/>
</dbReference>
<evidence type="ECO:0000256" key="4">
    <source>
        <dbReference type="ARBA" id="ARBA00023136"/>
    </source>
</evidence>
<evidence type="ECO:0000256" key="1">
    <source>
        <dbReference type="ARBA" id="ARBA00004141"/>
    </source>
</evidence>
<comment type="subcellular location">
    <subcellularLocation>
        <location evidence="1">Membrane</location>
        <topology evidence="1">Multi-pass membrane protein</topology>
    </subcellularLocation>
</comment>
<feature type="transmembrane region" description="Helical" evidence="5">
    <location>
        <begin position="90"/>
        <end position="107"/>
    </location>
</feature>
<dbReference type="OrthoDB" id="508337at2"/>
<evidence type="ECO:0000256" key="5">
    <source>
        <dbReference type="SAM" id="Phobius"/>
    </source>
</evidence>
<evidence type="ECO:0000256" key="2">
    <source>
        <dbReference type="ARBA" id="ARBA00022692"/>
    </source>
</evidence>
<dbReference type="Proteomes" id="UP000218287">
    <property type="component" value="Chromosome"/>
</dbReference>
<keyword evidence="4 5" id="KW-0472">Membrane</keyword>
<protein>
    <recommendedName>
        <fullName evidence="8">UbiA prenyltransferase</fullName>
    </recommendedName>
</protein>
<feature type="transmembrane region" description="Helical" evidence="5">
    <location>
        <begin position="253"/>
        <end position="274"/>
    </location>
</feature>